<name>A0A2I4FIP4_JUGRE</name>
<keyword evidence="6" id="KW-0804">Transcription</keyword>
<evidence type="ECO:0000256" key="6">
    <source>
        <dbReference type="ARBA" id="ARBA00023163"/>
    </source>
</evidence>
<evidence type="ECO:0000256" key="8">
    <source>
        <dbReference type="SAM" id="MobiDB-lite"/>
    </source>
</evidence>
<evidence type="ECO:0000256" key="1">
    <source>
        <dbReference type="ARBA" id="ARBA00004123"/>
    </source>
</evidence>
<evidence type="ECO:0000313" key="12">
    <source>
        <dbReference type="Proteomes" id="UP000235220"/>
    </source>
</evidence>
<accession>A0A2I4FIP4</accession>
<keyword evidence="5" id="KW-0010">Activator</keyword>
<feature type="region of interest" description="Disordered" evidence="8">
    <location>
        <begin position="1"/>
        <end position="33"/>
    </location>
</feature>
<dbReference type="KEGG" id="jre:108999170"/>
<comment type="subcellular location">
    <subcellularLocation>
        <location evidence="1">Nucleus</location>
    </subcellularLocation>
</comment>
<dbReference type="RefSeq" id="XP_018831519.2">
    <property type="nucleotide sequence ID" value="XM_018975974.2"/>
</dbReference>
<dbReference type="GO" id="GO:0043565">
    <property type="term" value="F:sequence-specific DNA binding"/>
    <property type="evidence" value="ECO:0000318"/>
    <property type="project" value="GO_Central"/>
</dbReference>
<evidence type="ECO:0000256" key="3">
    <source>
        <dbReference type="ARBA" id="ARBA00023015"/>
    </source>
</evidence>
<dbReference type="OrthoDB" id="1604062at2759"/>
<keyword evidence="7" id="KW-0539">Nucleus</keyword>
<dbReference type="InterPro" id="IPR046831">
    <property type="entry name" value="Calmodulin_bind_N"/>
</dbReference>
<feature type="domain" description="Calmodulin binding protein C-terminal" evidence="11">
    <location>
        <begin position="371"/>
        <end position="431"/>
    </location>
</feature>
<dbReference type="InterPro" id="IPR046829">
    <property type="entry name" value="Calmod_bind_C"/>
</dbReference>
<evidence type="ECO:0000256" key="7">
    <source>
        <dbReference type="ARBA" id="ARBA00023242"/>
    </source>
</evidence>
<dbReference type="PANTHER" id="PTHR31713">
    <property type="entry name" value="OS02G0177800 PROTEIN"/>
    <property type="match status" value="1"/>
</dbReference>
<keyword evidence="12" id="KW-1185">Reference proteome</keyword>
<dbReference type="Pfam" id="PF07887">
    <property type="entry name" value="Calmodulin_bind"/>
    <property type="match status" value="1"/>
</dbReference>
<keyword evidence="4" id="KW-0238">DNA-binding</keyword>
<proteinExistence type="inferred from homology"/>
<dbReference type="FunCoup" id="A0A2I4FIP4">
    <property type="interactions" value="345"/>
</dbReference>
<dbReference type="Proteomes" id="UP000235220">
    <property type="component" value="Chromosome 2"/>
</dbReference>
<evidence type="ECO:0000259" key="10">
    <source>
        <dbReference type="Pfam" id="PF20451"/>
    </source>
</evidence>
<evidence type="ECO:0000259" key="9">
    <source>
        <dbReference type="Pfam" id="PF07887"/>
    </source>
</evidence>
<keyword evidence="3" id="KW-0805">Transcription regulation</keyword>
<dbReference type="InParanoid" id="A0A2I4FIP4"/>
<evidence type="ECO:0000256" key="5">
    <source>
        <dbReference type="ARBA" id="ARBA00023159"/>
    </source>
</evidence>
<dbReference type="Pfam" id="PF20452">
    <property type="entry name" value="Calmod_bind_C"/>
    <property type="match status" value="1"/>
</dbReference>
<dbReference type="InterPro" id="IPR046830">
    <property type="entry name" value="Calmod_bind_M"/>
</dbReference>
<dbReference type="STRING" id="51240.A0A2I4FIP4"/>
<protein>
    <submittedName>
        <fullName evidence="13">Calmodulin-binding protein 60 A-like isoform X1</fullName>
    </submittedName>
</protein>
<evidence type="ECO:0000256" key="2">
    <source>
        <dbReference type="ARBA" id="ARBA00007214"/>
    </source>
</evidence>
<dbReference type="InterPro" id="IPR012416">
    <property type="entry name" value="CBP60"/>
</dbReference>
<comment type="similarity">
    <text evidence="2">Belongs to the plant ACBP60 protein family.</text>
</comment>
<reference evidence="13" key="1">
    <citation type="submission" date="2025-08" db="UniProtKB">
        <authorList>
            <consortium name="RefSeq"/>
        </authorList>
    </citation>
    <scope>IDENTIFICATION</scope>
    <source>
        <tissue evidence="13">Leaves</tissue>
    </source>
</reference>
<dbReference type="GeneID" id="108999170"/>
<gene>
    <name evidence="13" type="primary">LOC108999170</name>
</gene>
<evidence type="ECO:0000313" key="13">
    <source>
        <dbReference type="RefSeq" id="XP_018831519.2"/>
    </source>
</evidence>
<dbReference type="Pfam" id="PF20451">
    <property type="entry name" value="Calmod_bind_M"/>
    <property type="match status" value="1"/>
</dbReference>
<evidence type="ECO:0000256" key="4">
    <source>
        <dbReference type="ARBA" id="ARBA00023125"/>
    </source>
</evidence>
<dbReference type="PANTHER" id="PTHR31713:SF14">
    <property type="entry name" value="CALMODULIN-BINDING PROTEIN 60 A"/>
    <property type="match status" value="1"/>
</dbReference>
<dbReference type="GO" id="GO:0005516">
    <property type="term" value="F:calmodulin binding"/>
    <property type="evidence" value="ECO:0007669"/>
    <property type="project" value="InterPro"/>
</dbReference>
<evidence type="ECO:0000259" key="11">
    <source>
        <dbReference type="Pfam" id="PF20452"/>
    </source>
</evidence>
<dbReference type="GO" id="GO:0080142">
    <property type="term" value="P:regulation of salicylic acid biosynthetic process"/>
    <property type="evidence" value="ECO:0000318"/>
    <property type="project" value="GO_Central"/>
</dbReference>
<organism evidence="12 13">
    <name type="scientific">Juglans regia</name>
    <name type="common">English walnut</name>
    <dbReference type="NCBI Taxonomy" id="51240"/>
    <lineage>
        <taxon>Eukaryota</taxon>
        <taxon>Viridiplantae</taxon>
        <taxon>Streptophyta</taxon>
        <taxon>Embryophyta</taxon>
        <taxon>Tracheophyta</taxon>
        <taxon>Spermatophyta</taxon>
        <taxon>Magnoliopsida</taxon>
        <taxon>eudicotyledons</taxon>
        <taxon>Gunneridae</taxon>
        <taxon>Pentapetalae</taxon>
        <taxon>rosids</taxon>
        <taxon>fabids</taxon>
        <taxon>Fagales</taxon>
        <taxon>Juglandaceae</taxon>
        <taxon>Juglans</taxon>
    </lineage>
</organism>
<dbReference type="GO" id="GO:0003700">
    <property type="term" value="F:DNA-binding transcription factor activity"/>
    <property type="evidence" value="ECO:0000318"/>
    <property type="project" value="GO_Central"/>
</dbReference>
<sequence>MPNSHLRRFGLDPKGQKKMNGIMGEPQGREASQTQPNLDNGFWCCGCCWAFMMSQKRQQEDVKVRPEGSSSEDKRRRIPTLKNVVLEVMRRQSVHHLLEPILEPLIRKVVREEVELALRKHLNSMKQNCGNDVHVSESRSLQLKFVNNLSLPVFTGARIEGDDYSNIQVALVDILTGQTVKSGSESSAKVEIVVLEGDFDGDENENWTAEEFKNNIVREREGKKPLLTGDAFVNLKEGTGLVSEISFTDNSSWTRSRRFRLGARVVDNINGTRVREAKTESFIVRDHRGELYKKHHPPSLYDEVWRLEKIGKDGAFHKRLSRENINTVKDFLILLFIDPSRLRNILGTGMSAKMWEVTVEHARTCILDKRMHVYPPNSQEKTGVVFNVVGKVMGLFSEGQYVPVDKLSETEKAEAHNLVISAFEHRGEVITFDDEASLVGGSSQLTNVLYAVNSPRTESSNGSKFLASHKIGGFDYTQQSASSPDIISSIYSVGSTSGLDDYALPSIDGMGLRYDQALSFPGQVTNSLICDTAPMSQAFCDEDHLQFFDTDLNPPNLVSQSDLQNAVDNFLLARSTPVAAVGKAQRRWTKLFSVLKWFSIRRTVALKRNRIRETPKYSNGL</sequence>
<dbReference type="AlphaFoldDB" id="A0A2I4FIP4"/>
<feature type="domain" description="Calmodulin binding protein-like N-terminal" evidence="9">
    <location>
        <begin position="141"/>
        <end position="287"/>
    </location>
</feature>
<feature type="domain" description="Calmodulin binding protein central" evidence="10">
    <location>
        <begin position="300"/>
        <end position="365"/>
    </location>
</feature>
<dbReference type="GO" id="GO:0005634">
    <property type="term" value="C:nucleus"/>
    <property type="evidence" value="ECO:0000318"/>
    <property type="project" value="GO_Central"/>
</dbReference>